<dbReference type="PROSITE" id="PS01306">
    <property type="entry name" value="UPF0054"/>
    <property type="match status" value="1"/>
</dbReference>
<dbReference type="EMBL" id="FUYH01000007">
    <property type="protein sequence ID" value="SKA85939.1"/>
    <property type="molecule type" value="Genomic_DNA"/>
</dbReference>
<dbReference type="GO" id="GO:0006364">
    <property type="term" value="P:rRNA processing"/>
    <property type="evidence" value="ECO:0007669"/>
    <property type="project" value="UniProtKB-UniRule"/>
</dbReference>
<keyword evidence="2 9" id="KW-0690">Ribosome biogenesis</keyword>
<dbReference type="STRING" id="1147123.SAMN05443428_10718"/>
<organism evidence="10 11">
    <name type="scientific">Caloramator quimbayensis</name>
    <dbReference type="NCBI Taxonomy" id="1147123"/>
    <lineage>
        <taxon>Bacteria</taxon>
        <taxon>Bacillati</taxon>
        <taxon>Bacillota</taxon>
        <taxon>Clostridia</taxon>
        <taxon>Eubacteriales</taxon>
        <taxon>Clostridiaceae</taxon>
        <taxon>Caloramator</taxon>
    </lineage>
</organism>
<dbReference type="GO" id="GO:0004222">
    <property type="term" value="F:metalloendopeptidase activity"/>
    <property type="evidence" value="ECO:0007669"/>
    <property type="project" value="InterPro"/>
</dbReference>
<feature type="binding site" evidence="9">
    <location>
        <position position="130"/>
    </location>
    <ligand>
        <name>Zn(2+)</name>
        <dbReference type="ChEBI" id="CHEBI:29105"/>
        <note>catalytic</note>
    </ligand>
</feature>
<dbReference type="OrthoDB" id="9807740at2"/>
<name>A0A1T4X8Z8_9CLOT</name>
<comment type="subcellular location">
    <subcellularLocation>
        <location evidence="9">Cytoplasm</location>
    </subcellularLocation>
</comment>
<keyword evidence="7 9" id="KW-0378">Hydrolase</keyword>
<keyword evidence="8 9" id="KW-0862">Zinc</keyword>
<evidence type="ECO:0000256" key="9">
    <source>
        <dbReference type="HAMAP-Rule" id="MF_00009"/>
    </source>
</evidence>
<keyword evidence="9" id="KW-0963">Cytoplasm</keyword>
<keyword evidence="5 9" id="KW-0479">Metal-binding</keyword>
<dbReference type="NCBIfam" id="TIGR00043">
    <property type="entry name" value="rRNA maturation RNase YbeY"/>
    <property type="match status" value="1"/>
</dbReference>
<evidence type="ECO:0000256" key="8">
    <source>
        <dbReference type="ARBA" id="ARBA00022833"/>
    </source>
</evidence>
<dbReference type="PANTHER" id="PTHR46986:SF1">
    <property type="entry name" value="ENDORIBONUCLEASE YBEY, CHLOROPLASTIC"/>
    <property type="match status" value="1"/>
</dbReference>
<gene>
    <name evidence="9" type="primary">ybeY</name>
    <name evidence="10" type="ORF">SAMN05443428_10718</name>
</gene>
<evidence type="ECO:0000256" key="7">
    <source>
        <dbReference type="ARBA" id="ARBA00022801"/>
    </source>
</evidence>
<feature type="binding site" evidence="9">
    <location>
        <position position="134"/>
    </location>
    <ligand>
        <name>Zn(2+)</name>
        <dbReference type="ChEBI" id="CHEBI:29105"/>
        <note>catalytic</note>
    </ligand>
</feature>
<dbReference type="Proteomes" id="UP000190105">
    <property type="component" value="Unassembled WGS sequence"/>
</dbReference>
<dbReference type="SUPFAM" id="SSF55486">
    <property type="entry name" value="Metalloproteases ('zincins'), catalytic domain"/>
    <property type="match status" value="1"/>
</dbReference>
<feature type="binding site" evidence="9">
    <location>
        <position position="140"/>
    </location>
    <ligand>
        <name>Zn(2+)</name>
        <dbReference type="ChEBI" id="CHEBI:29105"/>
        <note>catalytic</note>
    </ligand>
</feature>
<dbReference type="RefSeq" id="WP_078696171.1">
    <property type="nucleotide sequence ID" value="NZ_FUYH01000007.1"/>
</dbReference>
<proteinExistence type="inferred from homology"/>
<accession>A0A1T4X8Z8</accession>
<protein>
    <recommendedName>
        <fullName evidence="9">Endoribonuclease YbeY</fullName>
        <ecNumber evidence="9">3.1.-.-</ecNumber>
    </recommendedName>
</protein>
<keyword evidence="4 9" id="KW-0540">Nuclease</keyword>
<evidence type="ECO:0000256" key="5">
    <source>
        <dbReference type="ARBA" id="ARBA00022723"/>
    </source>
</evidence>
<dbReference type="EC" id="3.1.-.-" evidence="9"/>
<dbReference type="PANTHER" id="PTHR46986">
    <property type="entry name" value="ENDORIBONUCLEASE YBEY, CHLOROPLASTIC"/>
    <property type="match status" value="1"/>
</dbReference>
<keyword evidence="6 9" id="KW-0255">Endonuclease</keyword>
<dbReference type="GO" id="GO:0008270">
    <property type="term" value="F:zinc ion binding"/>
    <property type="evidence" value="ECO:0007669"/>
    <property type="project" value="UniProtKB-UniRule"/>
</dbReference>
<evidence type="ECO:0000313" key="11">
    <source>
        <dbReference type="Proteomes" id="UP000190105"/>
    </source>
</evidence>
<evidence type="ECO:0000256" key="1">
    <source>
        <dbReference type="ARBA" id="ARBA00010875"/>
    </source>
</evidence>
<dbReference type="InterPro" id="IPR002036">
    <property type="entry name" value="YbeY"/>
</dbReference>
<evidence type="ECO:0000256" key="4">
    <source>
        <dbReference type="ARBA" id="ARBA00022722"/>
    </source>
</evidence>
<dbReference type="HAMAP" id="MF_00009">
    <property type="entry name" value="Endoribonucl_YbeY"/>
    <property type="match status" value="1"/>
</dbReference>
<keyword evidence="11" id="KW-1185">Reference proteome</keyword>
<dbReference type="Pfam" id="PF02130">
    <property type="entry name" value="YbeY"/>
    <property type="match status" value="1"/>
</dbReference>
<sequence length="167" mass="19570">MIEFDNRQNIIDFNDEIKNLIEKSINTALEFEKFTKPFEINVILTDNDGIKKINREYRFIDKETDVLSFPMLDFKFFEKKDIDINDINDFNIETGEAVLGDIVLSLQKAQSQAIEYGHSIEREIAFLTVHSVLHLLGYDHEEDSDRIIMREREEKILDKLGLIRGSN</sequence>
<dbReference type="AlphaFoldDB" id="A0A1T4X8Z8"/>
<evidence type="ECO:0000313" key="10">
    <source>
        <dbReference type="EMBL" id="SKA85939.1"/>
    </source>
</evidence>
<reference evidence="11" key="1">
    <citation type="submission" date="2017-02" db="EMBL/GenBank/DDBJ databases">
        <authorList>
            <person name="Varghese N."/>
            <person name="Submissions S."/>
        </authorList>
    </citation>
    <scope>NUCLEOTIDE SEQUENCE [LARGE SCALE GENOMIC DNA]</scope>
    <source>
        <strain evidence="11">USBA 833</strain>
    </source>
</reference>
<evidence type="ECO:0000256" key="6">
    <source>
        <dbReference type="ARBA" id="ARBA00022759"/>
    </source>
</evidence>
<dbReference type="GO" id="GO:0005737">
    <property type="term" value="C:cytoplasm"/>
    <property type="evidence" value="ECO:0007669"/>
    <property type="project" value="UniProtKB-SubCell"/>
</dbReference>
<dbReference type="GO" id="GO:0004521">
    <property type="term" value="F:RNA endonuclease activity"/>
    <property type="evidence" value="ECO:0007669"/>
    <property type="project" value="UniProtKB-UniRule"/>
</dbReference>
<dbReference type="InterPro" id="IPR023091">
    <property type="entry name" value="MetalPrtase_cat_dom_sf_prd"/>
</dbReference>
<evidence type="ECO:0000256" key="2">
    <source>
        <dbReference type="ARBA" id="ARBA00022517"/>
    </source>
</evidence>
<comment type="function">
    <text evidence="9">Single strand-specific metallo-endoribonuclease involved in late-stage 70S ribosome quality control and in maturation of the 3' terminus of the 16S rRNA.</text>
</comment>
<keyword evidence="3 9" id="KW-0698">rRNA processing</keyword>
<comment type="cofactor">
    <cofactor evidence="9">
        <name>Zn(2+)</name>
        <dbReference type="ChEBI" id="CHEBI:29105"/>
    </cofactor>
    <text evidence="9">Binds 1 zinc ion.</text>
</comment>
<evidence type="ECO:0000256" key="3">
    <source>
        <dbReference type="ARBA" id="ARBA00022552"/>
    </source>
</evidence>
<dbReference type="Gene3D" id="3.40.390.30">
    <property type="entry name" value="Metalloproteases ('zincins'), catalytic domain"/>
    <property type="match status" value="1"/>
</dbReference>
<dbReference type="InterPro" id="IPR020549">
    <property type="entry name" value="YbeY_CS"/>
</dbReference>
<comment type="similarity">
    <text evidence="1 9">Belongs to the endoribonuclease YbeY family.</text>
</comment>